<dbReference type="AlphaFoldDB" id="A0A1P8MSW8"/>
<gene>
    <name evidence="1" type="ORF">BWR18_05050</name>
</gene>
<evidence type="ECO:0000313" key="2">
    <source>
        <dbReference type="Proteomes" id="UP000186336"/>
    </source>
</evidence>
<accession>A0A1P8MSW8</accession>
<name>A0A1P8MSW8_9RHOB</name>
<sequence length="109" mass="11801">MSIGAIAYADASNRIAFKDRVRLNVGQAMIVHGHRGECGQLPTQARMKRSAERINAALTTGRVQHGKPGVRRSGACNGDTPAVELIFVATSPGRERVEVFGDEILFIVR</sequence>
<proteinExistence type="predicted"/>
<evidence type="ECO:0000313" key="1">
    <source>
        <dbReference type="EMBL" id="APX11128.1"/>
    </source>
</evidence>
<organism evidence="1 2">
    <name type="scientific">Tateyamaria omphalii</name>
    <dbReference type="NCBI Taxonomy" id="299262"/>
    <lineage>
        <taxon>Bacteria</taxon>
        <taxon>Pseudomonadati</taxon>
        <taxon>Pseudomonadota</taxon>
        <taxon>Alphaproteobacteria</taxon>
        <taxon>Rhodobacterales</taxon>
        <taxon>Roseobacteraceae</taxon>
        <taxon>Tateyamaria</taxon>
    </lineage>
</organism>
<dbReference type="EMBL" id="CP019312">
    <property type="protein sequence ID" value="APX11128.1"/>
    <property type="molecule type" value="Genomic_DNA"/>
</dbReference>
<protein>
    <submittedName>
        <fullName evidence="1">Uncharacterized protein</fullName>
    </submittedName>
</protein>
<dbReference type="KEGG" id="tom:BWR18_05050"/>
<reference evidence="1 2" key="1">
    <citation type="submission" date="2017-01" db="EMBL/GenBank/DDBJ databases">
        <title>Complete genome of Tateyamaria omphalii DOK1-4 isolated from seawater in Dokdo.</title>
        <authorList>
            <person name="Kim J.H."/>
            <person name="Chi W.-J."/>
        </authorList>
    </citation>
    <scope>NUCLEOTIDE SEQUENCE [LARGE SCALE GENOMIC DNA]</scope>
    <source>
        <strain evidence="1 2">DOK1-4</strain>
    </source>
</reference>
<dbReference type="Proteomes" id="UP000186336">
    <property type="component" value="Chromosome"/>
</dbReference>
<keyword evidence="2" id="KW-1185">Reference proteome</keyword>